<feature type="region of interest" description="Disordered" evidence="1">
    <location>
        <begin position="1"/>
        <end position="31"/>
    </location>
</feature>
<dbReference type="EMBL" id="JAIZAY010001054">
    <property type="protein sequence ID" value="KAJ8017748.1"/>
    <property type="molecule type" value="Genomic_DNA"/>
</dbReference>
<gene>
    <name evidence="3" type="ORF">HOLleu_44625</name>
</gene>
<protein>
    <submittedName>
        <fullName evidence="3">GA-binding protein alpha chain</fullName>
    </submittedName>
</protein>
<dbReference type="Proteomes" id="UP001152320">
    <property type="component" value="Unassembled WGS sequence"/>
</dbReference>
<proteinExistence type="predicted"/>
<dbReference type="SUPFAM" id="SSF47769">
    <property type="entry name" value="SAM/Pointed domain"/>
    <property type="match status" value="1"/>
</dbReference>
<keyword evidence="4" id="KW-1185">Reference proteome</keyword>
<dbReference type="PROSITE" id="PS51433">
    <property type="entry name" value="PNT"/>
    <property type="match status" value="1"/>
</dbReference>
<name>A0A9Q1BA31_HOLLE</name>
<dbReference type="SMART" id="SM00251">
    <property type="entry name" value="SAM_PNT"/>
    <property type="match status" value="1"/>
</dbReference>
<sequence length="266" mass="30157">MEESKATSDLESQNTKQEEEIEDESEMESVSVVVGTPATQNVVTQMMDISETLGTLRTLLSQRLDCSLADHEIHLQNTTVLDADKSLLEQGVKAEGIVQFSVQVISSPGVKPVINIVDIVKPIIETVEVPVSQAHVVAEEMKSAGKKLMIKEDEQVTQLIVCNNYREELEKKNYPLDPNYWSVEHTNHWLTWAANEFGMKPSPDTLEFFKIPGKQLCGLSKEEFTQRLPKNIGELFWTHLQVLMKSRFSTLEPCLLSFYLLRTVKY</sequence>
<dbReference type="Pfam" id="PF02198">
    <property type="entry name" value="SAM_PNT"/>
    <property type="match status" value="1"/>
</dbReference>
<evidence type="ECO:0000256" key="1">
    <source>
        <dbReference type="SAM" id="MobiDB-lite"/>
    </source>
</evidence>
<evidence type="ECO:0000259" key="2">
    <source>
        <dbReference type="PROSITE" id="PS51433"/>
    </source>
</evidence>
<dbReference type="AlphaFoldDB" id="A0A9Q1BA31"/>
<organism evidence="3 4">
    <name type="scientific">Holothuria leucospilota</name>
    <name type="common">Black long sea cucumber</name>
    <name type="synonym">Mertensiothuria leucospilota</name>
    <dbReference type="NCBI Taxonomy" id="206669"/>
    <lineage>
        <taxon>Eukaryota</taxon>
        <taxon>Metazoa</taxon>
        <taxon>Echinodermata</taxon>
        <taxon>Eleutherozoa</taxon>
        <taxon>Echinozoa</taxon>
        <taxon>Holothuroidea</taxon>
        <taxon>Aspidochirotacea</taxon>
        <taxon>Aspidochirotida</taxon>
        <taxon>Holothuriidae</taxon>
        <taxon>Holothuria</taxon>
    </lineage>
</organism>
<reference evidence="3" key="1">
    <citation type="submission" date="2021-10" db="EMBL/GenBank/DDBJ databases">
        <title>Tropical sea cucumber genome reveals ecological adaptation and Cuvierian tubules defense mechanism.</title>
        <authorList>
            <person name="Chen T."/>
        </authorList>
    </citation>
    <scope>NUCLEOTIDE SEQUENCE</scope>
    <source>
        <strain evidence="3">Nanhai2018</strain>
        <tissue evidence="3">Muscle</tissue>
    </source>
</reference>
<dbReference type="GO" id="GO:0043565">
    <property type="term" value="F:sequence-specific DNA binding"/>
    <property type="evidence" value="ECO:0007669"/>
    <property type="project" value="InterPro"/>
</dbReference>
<feature type="domain" description="PNT" evidence="2">
    <location>
        <begin position="160"/>
        <end position="247"/>
    </location>
</feature>
<accession>A0A9Q1BA31</accession>
<dbReference type="Gene3D" id="1.10.150.50">
    <property type="entry name" value="Transcription Factor, Ets-1"/>
    <property type="match status" value="1"/>
</dbReference>
<dbReference type="Gene3D" id="3.10.20.90">
    <property type="entry name" value="Phosphatidylinositol 3-kinase Catalytic Subunit, Chain A, domain 1"/>
    <property type="match status" value="1"/>
</dbReference>
<evidence type="ECO:0000313" key="3">
    <source>
        <dbReference type="EMBL" id="KAJ8017748.1"/>
    </source>
</evidence>
<comment type="caution">
    <text evidence="3">The sequence shown here is derived from an EMBL/GenBank/DDBJ whole genome shotgun (WGS) entry which is preliminary data.</text>
</comment>
<evidence type="ECO:0000313" key="4">
    <source>
        <dbReference type="Proteomes" id="UP001152320"/>
    </source>
</evidence>
<dbReference type="InterPro" id="IPR024668">
    <property type="entry name" value="GABP_asu_N"/>
</dbReference>
<dbReference type="Pfam" id="PF11620">
    <property type="entry name" value="GABP-alpha"/>
    <property type="match status" value="1"/>
</dbReference>
<dbReference type="InterPro" id="IPR003118">
    <property type="entry name" value="Pointed_dom"/>
</dbReference>
<dbReference type="InterPro" id="IPR013761">
    <property type="entry name" value="SAM/pointed_sf"/>
</dbReference>
<dbReference type="OrthoDB" id="10067219at2759"/>